<protein>
    <recommendedName>
        <fullName evidence="3">DUF1572 domain-containing protein</fullName>
    </recommendedName>
</protein>
<proteinExistence type="predicted"/>
<evidence type="ECO:0000313" key="1">
    <source>
        <dbReference type="EMBL" id="PAD82721.1"/>
    </source>
</evidence>
<dbReference type="EMBL" id="NPBQ01000082">
    <property type="protein sequence ID" value="PAD82721.1"/>
    <property type="molecule type" value="Genomic_DNA"/>
</dbReference>
<name>A0AA91TS75_NIACI</name>
<dbReference type="InterPro" id="IPR011466">
    <property type="entry name" value="DUF1572"/>
</dbReference>
<gene>
    <name evidence="1" type="ORF">CHH57_13355</name>
</gene>
<sequence length="182" mass="21372">MSIEREYLQAVVNRFKEVKKLGDNTFEQIGEKEINWTYNSSSNSIAIIVKHMSGNMISRWTDFLNTDGEKEYRNREEEFTDNISSKEELHTVWENGWKVLIDSLTNLKEEDLLKTIYIRGEGHLVLEAIERQMAHYAYHVGQIVYIGKVIKDTEWKSLSIPKGKSEEYLIEMKEKHKKGIVE</sequence>
<dbReference type="Pfam" id="PF07609">
    <property type="entry name" value="DUF1572"/>
    <property type="match status" value="1"/>
</dbReference>
<evidence type="ECO:0000313" key="2">
    <source>
        <dbReference type="Proteomes" id="UP000216961"/>
    </source>
</evidence>
<comment type="caution">
    <text evidence="1">The sequence shown here is derived from an EMBL/GenBank/DDBJ whole genome shotgun (WGS) entry which is preliminary data.</text>
</comment>
<dbReference type="InterPro" id="IPR034660">
    <property type="entry name" value="DinB/YfiT-like"/>
</dbReference>
<evidence type="ECO:0008006" key="3">
    <source>
        <dbReference type="Google" id="ProtNLM"/>
    </source>
</evidence>
<dbReference type="Gene3D" id="1.20.120.450">
    <property type="entry name" value="dinb family like domain"/>
    <property type="match status" value="1"/>
</dbReference>
<dbReference type="SUPFAM" id="SSF109854">
    <property type="entry name" value="DinB/YfiT-like putative metalloenzymes"/>
    <property type="match status" value="1"/>
</dbReference>
<dbReference type="RefSeq" id="WP_095330852.1">
    <property type="nucleotide sequence ID" value="NZ_CP053315.1"/>
</dbReference>
<reference evidence="1 2" key="1">
    <citation type="submission" date="2017-07" db="EMBL/GenBank/DDBJ databases">
        <title>Isolation and whole genome analysis of endospore-forming bacteria from heroin.</title>
        <authorList>
            <person name="Kalinowski J."/>
            <person name="Ahrens B."/>
            <person name="Al-Dilaimi A."/>
            <person name="Winkler A."/>
            <person name="Wibberg D."/>
            <person name="Schleenbecker U."/>
            <person name="Ruckert C."/>
            <person name="Wolfel R."/>
            <person name="Grass G."/>
        </authorList>
    </citation>
    <scope>NUCLEOTIDE SEQUENCE [LARGE SCALE GENOMIC DNA]</scope>
    <source>
        <strain evidence="1 2">7521-2</strain>
    </source>
</reference>
<organism evidence="1 2">
    <name type="scientific">Niallia circulans</name>
    <name type="common">Bacillus circulans</name>
    <dbReference type="NCBI Taxonomy" id="1397"/>
    <lineage>
        <taxon>Bacteria</taxon>
        <taxon>Bacillati</taxon>
        <taxon>Bacillota</taxon>
        <taxon>Bacilli</taxon>
        <taxon>Bacillales</taxon>
        <taxon>Bacillaceae</taxon>
        <taxon>Niallia</taxon>
    </lineage>
</organism>
<accession>A0AA91TS75</accession>
<dbReference type="AlphaFoldDB" id="A0AA91TS75"/>
<dbReference type="Proteomes" id="UP000216961">
    <property type="component" value="Unassembled WGS sequence"/>
</dbReference>